<protein>
    <recommendedName>
        <fullName evidence="5">Metallo-beta-lactamase domain-containing protein</fullName>
    </recommendedName>
</protein>
<dbReference type="SUPFAM" id="SSF56281">
    <property type="entry name" value="Metallo-hydrolase/oxidoreductase"/>
    <property type="match status" value="1"/>
</dbReference>
<gene>
    <name evidence="6" type="ORF">BEN30_13480</name>
</gene>
<dbReference type="STRING" id="28181.BEN30_13480"/>
<proteinExistence type="predicted"/>
<evidence type="ECO:0000313" key="7">
    <source>
        <dbReference type="Proteomes" id="UP000095347"/>
    </source>
</evidence>
<dbReference type="Gene3D" id="3.60.15.10">
    <property type="entry name" value="Ribonuclease Z/Hydroxyacylglutathione hydrolase-like"/>
    <property type="match status" value="1"/>
</dbReference>
<reference evidence="7" key="1">
    <citation type="submission" date="2016-07" db="EMBL/GenBank/DDBJ databases">
        <authorList>
            <person name="Florea S."/>
            <person name="Webb J.S."/>
            <person name="Jaromczyk J."/>
            <person name="Schardl C.L."/>
        </authorList>
    </citation>
    <scope>NUCLEOTIDE SEQUENCE [LARGE SCALE GENOMIC DNA]</scope>
    <source>
        <strain evidence="7">MV-1</strain>
    </source>
</reference>
<dbReference type="InterPro" id="IPR001279">
    <property type="entry name" value="Metallo-B-lactamas"/>
</dbReference>
<accession>A0A1E5Q651</accession>
<dbReference type="SMART" id="SM00849">
    <property type="entry name" value="Lactamase_B"/>
    <property type="match status" value="1"/>
</dbReference>
<evidence type="ECO:0000256" key="2">
    <source>
        <dbReference type="ARBA" id="ARBA00022723"/>
    </source>
</evidence>
<dbReference type="AlphaFoldDB" id="A0A1E5Q651"/>
<keyword evidence="2" id="KW-0479">Metal-binding</keyword>
<feature type="domain" description="Metallo-beta-lactamase" evidence="5">
    <location>
        <begin position="14"/>
        <end position="194"/>
    </location>
</feature>
<dbReference type="RefSeq" id="WP_069958594.1">
    <property type="nucleotide sequence ID" value="NZ_MCGG01000043.1"/>
</dbReference>
<dbReference type="PANTHER" id="PTHR46233:SF3">
    <property type="entry name" value="HYDROXYACYLGLUTATHIONE HYDROLASE GLOC"/>
    <property type="match status" value="1"/>
</dbReference>
<evidence type="ECO:0000256" key="4">
    <source>
        <dbReference type="ARBA" id="ARBA00022833"/>
    </source>
</evidence>
<evidence type="ECO:0000256" key="3">
    <source>
        <dbReference type="ARBA" id="ARBA00022801"/>
    </source>
</evidence>
<keyword evidence="3" id="KW-0378">Hydrolase</keyword>
<dbReference type="Pfam" id="PF00753">
    <property type="entry name" value="Lactamase_B"/>
    <property type="match status" value="1"/>
</dbReference>
<dbReference type="CDD" id="cd07737">
    <property type="entry name" value="YcbL-like_MBL-fold"/>
    <property type="match status" value="1"/>
</dbReference>
<comment type="cofactor">
    <cofactor evidence="1">
        <name>Zn(2+)</name>
        <dbReference type="ChEBI" id="CHEBI:29105"/>
    </cofactor>
</comment>
<keyword evidence="4" id="KW-0862">Zinc</keyword>
<dbReference type="OrthoDB" id="9802991at2"/>
<organism evidence="6 7">
    <name type="scientific">Magnetovibrio blakemorei</name>
    <dbReference type="NCBI Taxonomy" id="28181"/>
    <lineage>
        <taxon>Bacteria</taxon>
        <taxon>Pseudomonadati</taxon>
        <taxon>Pseudomonadota</taxon>
        <taxon>Alphaproteobacteria</taxon>
        <taxon>Rhodospirillales</taxon>
        <taxon>Magnetovibrionaceae</taxon>
        <taxon>Magnetovibrio</taxon>
    </lineage>
</organism>
<name>A0A1E5Q651_9PROT</name>
<dbReference type="InterPro" id="IPR036866">
    <property type="entry name" value="RibonucZ/Hydroxyglut_hydro"/>
</dbReference>
<keyword evidence="7" id="KW-1185">Reference proteome</keyword>
<evidence type="ECO:0000256" key="1">
    <source>
        <dbReference type="ARBA" id="ARBA00001947"/>
    </source>
</evidence>
<dbReference type="Proteomes" id="UP000095347">
    <property type="component" value="Unassembled WGS sequence"/>
</dbReference>
<dbReference type="GO" id="GO:0016787">
    <property type="term" value="F:hydrolase activity"/>
    <property type="evidence" value="ECO:0007669"/>
    <property type="project" value="UniProtKB-KW"/>
</dbReference>
<sequence length="218" mass="23338">MSLSATIIPVTPLQQNCTLMWCTETMKGVVIDPGGDVDVILDAVAEIGFEIDKVLLTHGHFDHVGGAMELAERSDTEIFGPHEDDEFITSKVVAGGQKFGIGGGRDVSGNHWLHDGDTVSFGHQTLAVYHTPGHTPGHIVFYSDDAKLAQVGDVLFQGSVGRTDFPRGDFDTLVASITQKLWPLGDDVTFVPGHGPTSTFGAERTHNPYVGDAALKNI</sequence>
<comment type="caution">
    <text evidence="6">The sequence shown here is derived from an EMBL/GenBank/DDBJ whole genome shotgun (WGS) entry which is preliminary data.</text>
</comment>
<dbReference type="InterPro" id="IPR051453">
    <property type="entry name" value="MBL_Glyoxalase_II"/>
</dbReference>
<dbReference type="PANTHER" id="PTHR46233">
    <property type="entry name" value="HYDROXYACYLGLUTATHIONE HYDROLASE GLOC"/>
    <property type="match status" value="1"/>
</dbReference>
<dbReference type="GO" id="GO:0046872">
    <property type="term" value="F:metal ion binding"/>
    <property type="evidence" value="ECO:0007669"/>
    <property type="project" value="UniProtKB-KW"/>
</dbReference>
<evidence type="ECO:0000313" key="6">
    <source>
        <dbReference type="EMBL" id="OEJ65901.1"/>
    </source>
</evidence>
<dbReference type="EMBL" id="MCGG01000043">
    <property type="protein sequence ID" value="OEJ65901.1"/>
    <property type="molecule type" value="Genomic_DNA"/>
</dbReference>
<evidence type="ECO:0000259" key="5">
    <source>
        <dbReference type="SMART" id="SM00849"/>
    </source>
</evidence>